<dbReference type="eggNOG" id="COG3385">
    <property type="taxonomic scope" value="Bacteria"/>
</dbReference>
<dbReference type="NCBIfam" id="NF033539">
    <property type="entry name" value="transpos_IS1380"/>
    <property type="match status" value="1"/>
</dbReference>
<gene>
    <name evidence="2" type="ordered locus">HRM2_39480</name>
</gene>
<feature type="domain" description="Transposase DDE" evidence="1">
    <location>
        <begin position="3"/>
        <end position="429"/>
    </location>
</feature>
<evidence type="ECO:0000313" key="3">
    <source>
        <dbReference type="Proteomes" id="UP000000442"/>
    </source>
</evidence>
<dbReference type="InterPro" id="IPR047960">
    <property type="entry name" value="Transpos_IS1380"/>
</dbReference>
<keyword evidence="3" id="KW-1185">Reference proteome</keyword>
<dbReference type="KEGG" id="dat:HRM2_39480"/>
<organism evidence="2 3">
    <name type="scientific">Desulforapulum autotrophicum (strain ATCC 43914 / DSM 3382 / VKM B-1955 / HRM2)</name>
    <name type="common">Desulfobacterium autotrophicum</name>
    <dbReference type="NCBI Taxonomy" id="177437"/>
    <lineage>
        <taxon>Bacteria</taxon>
        <taxon>Pseudomonadati</taxon>
        <taxon>Thermodesulfobacteriota</taxon>
        <taxon>Desulfobacteria</taxon>
        <taxon>Desulfobacterales</taxon>
        <taxon>Desulfobacteraceae</taxon>
        <taxon>Desulforapulum</taxon>
    </lineage>
</organism>
<dbReference type="InterPro" id="IPR025668">
    <property type="entry name" value="Tnp_DDE_dom"/>
</dbReference>
<dbReference type="AlphaFoldDB" id="C0QBK4"/>
<dbReference type="InterPro" id="IPR012337">
    <property type="entry name" value="RNaseH-like_sf"/>
</dbReference>
<proteinExistence type="predicted"/>
<name>C0QBK4_DESAH</name>
<dbReference type="EMBL" id="CP001087">
    <property type="protein sequence ID" value="ACN17006.1"/>
    <property type="molecule type" value="Genomic_DNA"/>
</dbReference>
<evidence type="ECO:0000259" key="1">
    <source>
        <dbReference type="Pfam" id="PF13701"/>
    </source>
</evidence>
<dbReference type="SUPFAM" id="SSF53098">
    <property type="entry name" value="Ribonuclease H-like"/>
    <property type="match status" value="1"/>
</dbReference>
<dbReference type="RefSeq" id="WP_015905748.1">
    <property type="nucleotide sequence ID" value="NC_012108.1"/>
</dbReference>
<dbReference type="Proteomes" id="UP000000442">
    <property type="component" value="Chromosome"/>
</dbReference>
<dbReference type="Pfam" id="PF13701">
    <property type="entry name" value="DDE_Tnp_1_4"/>
    <property type="match status" value="1"/>
</dbReference>
<dbReference type="STRING" id="177437.HRM2_39480"/>
<reference evidence="2 3" key="1">
    <citation type="journal article" date="2009" name="Environ. Microbiol.">
        <title>Genome sequence of Desulfobacterium autotrophicum HRM2, a marine sulfate reducer oxidizing organic carbon completely to carbon dioxide.</title>
        <authorList>
            <person name="Strittmatter A.W."/>
            <person name="Liesegang H."/>
            <person name="Rabus R."/>
            <person name="Decker I."/>
            <person name="Amann J."/>
            <person name="Andres S."/>
            <person name="Henne A."/>
            <person name="Fricke W.F."/>
            <person name="Martinez-Arias R."/>
            <person name="Bartels D."/>
            <person name="Goesmann A."/>
            <person name="Krause L."/>
            <person name="Puehler A."/>
            <person name="Klenk H.P."/>
            <person name="Richter M."/>
            <person name="Schuler M."/>
            <person name="Gloeckner F.O."/>
            <person name="Meyerdierks A."/>
            <person name="Gottschalk G."/>
            <person name="Amann R."/>
        </authorList>
    </citation>
    <scope>NUCLEOTIDE SEQUENCE [LARGE SCALE GENOMIC DNA]</scope>
    <source>
        <strain evidence="3">ATCC 43914 / DSM 3382 / HRM2</strain>
    </source>
</reference>
<dbReference type="HOGENOM" id="CLU_028186_1_0_7"/>
<protein>
    <submittedName>
        <fullName evidence="2">Transposase (IS4 family protein)</fullName>
    </submittedName>
</protein>
<evidence type="ECO:0000313" key="2">
    <source>
        <dbReference type="EMBL" id="ACN17006.1"/>
    </source>
</evidence>
<sequence length="432" mass="50491">MMRKFHTQFTEKNLTGNAGLINLGRFAEKLGLPKILTNHLTIERAPNADYQVSDVVMMLAFGVLVGVKHMSHMAILRTDEVIRALFKWDNFPVSTSFGRIFKLFTQNHCKELSDAESVARNKVWNKKWFGKVTLDMDSSVRGVYGTQEGAAKGYNSRKKGQRSYHPLLCFVAENRECLHNWFRTGSAYSANGSVEFMKECFAKLPKRVWKVFVRADSAFFDGALLDLLESKSCQYLIKVNLRGLTTLLEKQSWRKIARRPGYESTQFEYKCSGWSKPRTFVAVRLLTEVIIEEDALFESKKYDYDYFCYISNLKLSPWATHKRYGKRATSENWIEWCKNQMSSGSILTQEFWANSAIFQTSILAYNLLVWMMWLNNEDGFNEEPNTIRMCLIHVPARLMTRSRQWIVRLSKNYFYKDRWQQLEESIMQLDFD</sequence>
<accession>C0QBK4</accession>
<dbReference type="OrthoDB" id="9815173at2"/>